<feature type="domain" description="TF-B3" evidence="7">
    <location>
        <begin position="21"/>
        <end position="115"/>
    </location>
</feature>
<accession>A0AAE0DYB4</accession>
<evidence type="ECO:0000256" key="6">
    <source>
        <dbReference type="SAM" id="MobiDB-lite"/>
    </source>
</evidence>
<evidence type="ECO:0000313" key="8">
    <source>
        <dbReference type="EMBL" id="KAK3195645.1"/>
    </source>
</evidence>
<keyword evidence="2" id="KW-0805">Transcription regulation</keyword>
<feature type="domain" description="TF-B3" evidence="7">
    <location>
        <begin position="269"/>
        <end position="364"/>
    </location>
</feature>
<dbReference type="Proteomes" id="UP001281410">
    <property type="component" value="Unassembled WGS sequence"/>
</dbReference>
<feature type="region of interest" description="Disordered" evidence="6">
    <location>
        <begin position="127"/>
        <end position="193"/>
    </location>
</feature>
<evidence type="ECO:0000256" key="5">
    <source>
        <dbReference type="ARBA" id="ARBA00023242"/>
    </source>
</evidence>
<dbReference type="PANTHER" id="PTHR31920">
    <property type="entry name" value="B3 DOMAIN-CONTAINING"/>
    <property type="match status" value="1"/>
</dbReference>
<feature type="region of interest" description="Disordered" evidence="6">
    <location>
        <begin position="208"/>
        <end position="240"/>
    </location>
</feature>
<comment type="caution">
    <text evidence="8">The sequence shown here is derived from an EMBL/GenBank/DDBJ whole genome shotgun (WGS) entry which is preliminary data.</text>
</comment>
<dbReference type="InterPro" id="IPR015300">
    <property type="entry name" value="DNA-bd_pseudobarrel_sf"/>
</dbReference>
<evidence type="ECO:0000313" key="9">
    <source>
        <dbReference type="Proteomes" id="UP001281410"/>
    </source>
</evidence>
<keyword evidence="9" id="KW-1185">Reference proteome</keyword>
<dbReference type="GO" id="GO:0003677">
    <property type="term" value="F:DNA binding"/>
    <property type="evidence" value="ECO:0007669"/>
    <property type="project" value="UniProtKB-KW"/>
</dbReference>
<reference evidence="8" key="1">
    <citation type="journal article" date="2023" name="Plant J.">
        <title>Genome sequences and population genomics provide insights into the demographic history, inbreeding, and mutation load of two 'living fossil' tree species of Dipteronia.</title>
        <authorList>
            <person name="Feng Y."/>
            <person name="Comes H.P."/>
            <person name="Chen J."/>
            <person name="Zhu S."/>
            <person name="Lu R."/>
            <person name="Zhang X."/>
            <person name="Li P."/>
            <person name="Qiu J."/>
            <person name="Olsen K.M."/>
            <person name="Qiu Y."/>
        </authorList>
    </citation>
    <scope>NUCLEOTIDE SEQUENCE</scope>
    <source>
        <strain evidence="8">NBL</strain>
    </source>
</reference>
<organism evidence="8 9">
    <name type="scientific">Dipteronia sinensis</name>
    <dbReference type="NCBI Taxonomy" id="43782"/>
    <lineage>
        <taxon>Eukaryota</taxon>
        <taxon>Viridiplantae</taxon>
        <taxon>Streptophyta</taxon>
        <taxon>Embryophyta</taxon>
        <taxon>Tracheophyta</taxon>
        <taxon>Spermatophyta</taxon>
        <taxon>Magnoliopsida</taxon>
        <taxon>eudicotyledons</taxon>
        <taxon>Gunneridae</taxon>
        <taxon>Pentapetalae</taxon>
        <taxon>rosids</taxon>
        <taxon>malvids</taxon>
        <taxon>Sapindales</taxon>
        <taxon>Sapindaceae</taxon>
        <taxon>Hippocastanoideae</taxon>
        <taxon>Acereae</taxon>
        <taxon>Dipteronia</taxon>
    </lineage>
</organism>
<proteinExistence type="predicted"/>
<dbReference type="GO" id="GO:0005634">
    <property type="term" value="C:nucleus"/>
    <property type="evidence" value="ECO:0007669"/>
    <property type="project" value="UniProtKB-SubCell"/>
</dbReference>
<evidence type="ECO:0000259" key="7">
    <source>
        <dbReference type="PROSITE" id="PS50863"/>
    </source>
</evidence>
<feature type="compositionally biased region" description="Basic and acidic residues" evidence="6">
    <location>
        <begin position="161"/>
        <end position="174"/>
    </location>
</feature>
<dbReference type="SUPFAM" id="SSF101936">
    <property type="entry name" value="DNA-binding pseudobarrel domain"/>
    <property type="match status" value="4"/>
</dbReference>
<evidence type="ECO:0000256" key="4">
    <source>
        <dbReference type="ARBA" id="ARBA00023163"/>
    </source>
</evidence>
<feature type="compositionally biased region" description="Polar residues" evidence="6">
    <location>
        <begin position="150"/>
        <end position="160"/>
    </location>
</feature>
<evidence type="ECO:0000256" key="1">
    <source>
        <dbReference type="ARBA" id="ARBA00004123"/>
    </source>
</evidence>
<dbReference type="EMBL" id="JANJYJ010000008">
    <property type="protein sequence ID" value="KAK3195645.1"/>
    <property type="molecule type" value="Genomic_DNA"/>
</dbReference>
<evidence type="ECO:0000256" key="3">
    <source>
        <dbReference type="ARBA" id="ARBA00023125"/>
    </source>
</evidence>
<dbReference type="PANTHER" id="PTHR31920:SF51">
    <property type="entry name" value="BINDING PROTEIN, PUTATIVE-RELATED"/>
    <property type="match status" value="1"/>
</dbReference>
<feature type="domain" description="TF-B3" evidence="7">
    <location>
        <begin position="431"/>
        <end position="524"/>
    </location>
</feature>
<protein>
    <recommendedName>
        <fullName evidence="7">TF-B3 domain-containing protein</fullName>
    </recommendedName>
</protein>
<name>A0AAE0DYB4_9ROSI</name>
<dbReference type="Pfam" id="PF02362">
    <property type="entry name" value="B3"/>
    <property type="match status" value="3"/>
</dbReference>
<dbReference type="Gene3D" id="2.40.330.10">
    <property type="entry name" value="DNA-binding pseudobarrel domain"/>
    <property type="match status" value="4"/>
</dbReference>
<dbReference type="AlphaFoldDB" id="A0AAE0DYB4"/>
<feature type="compositionally biased region" description="Polar residues" evidence="6">
    <location>
        <begin position="213"/>
        <end position="223"/>
    </location>
</feature>
<comment type="subcellular location">
    <subcellularLocation>
        <location evidence="1">Nucleus</location>
    </subcellularLocation>
</comment>
<evidence type="ECO:0000256" key="2">
    <source>
        <dbReference type="ARBA" id="ARBA00023015"/>
    </source>
</evidence>
<keyword evidence="3" id="KW-0238">DNA-binding</keyword>
<dbReference type="SMART" id="SM01019">
    <property type="entry name" value="B3"/>
    <property type="match status" value="3"/>
</dbReference>
<keyword evidence="4" id="KW-0804">Transcription</keyword>
<dbReference type="InterPro" id="IPR050655">
    <property type="entry name" value="Plant_B3_domain"/>
</dbReference>
<dbReference type="PROSITE" id="PS50863">
    <property type="entry name" value="B3"/>
    <property type="match status" value="3"/>
</dbReference>
<gene>
    <name evidence="8" type="ORF">Dsin_026955</name>
</gene>
<dbReference type="InterPro" id="IPR003340">
    <property type="entry name" value="B3_DNA-bd"/>
</dbReference>
<feature type="compositionally biased region" description="Acidic residues" evidence="6">
    <location>
        <begin position="224"/>
        <end position="233"/>
    </location>
</feature>
<dbReference type="CDD" id="cd10017">
    <property type="entry name" value="B3_DNA"/>
    <property type="match status" value="3"/>
</dbReference>
<keyword evidence="5" id="KW-0539">Nucleus</keyword>
<sequence>MAFSRRTEPSSSTSLTEPLSHFFKVILCATIEEKKLRLPEKFVRKFRDELSAVVTLTVPNGRTWHVQLTKEEKKIWFLHDGWHDFVKYHSICVGSFLVFKYRKNSSFHVLIFDQSACEIQYSIYHGGPNNDEQNSNQDEMKSDDSVEITDFTTPNSPSNSLKDKAVDECRRSGKMETAPSQLNKPTLGSVPGTNRHGKCCASFETPKFKHPTTADNPNSSTQNELEEEIEEDTNFYGSASPRKRTMTAVAREREFNAARVFEPVNPFCRLVLRKSYLYGKGCFMYFPSYFAKKHLRGVSEIIKLQTTDGKQRTARCVYMGDGAKLTQGWYEFASENNLGEGDVCVFEVLKSSDIVLKVTVFRVLESDSQSRRCKIDMPDEKYNRTKFDDLKLLVSLEDMGISVSRAFMNNTPQEKERAFAAARSIKPKNPSFMVILQQDNIKYYRVMIPEKFVRKFGDLLSAVVKLTVPNGHDWNVGLTKDGKKMWFDDGWHDFVNHFSVCAGYFLVFRYEKNSNFHVLIFDTTACEIPYPYYHGGPKTDEQNLVHHDEMKVGNSVEIRSSSKLYTPPSLPSFEFVNQPPFGSARGSNRPRKCVASPETPTFKHCIPLQSKKCKIEELDEINKSDDSEPIKAKLKVEADSSDEEKERTKFHEFELLASLEDMGIFVSKRFINITAEEKVRAFAAARLFRPKNPSFMVILQSNNIKSSRVCVPIKFAKNCLSSDPKCIKVQDSDGREWPAITTVVWRVWFYKRFGWTHKGEEFG</sequence>